<evidence type="ECO:0000313" key="8">
    <source>
        <dbReference type="Proteomes" id="UP000435877"/>
    </source>
</evidence>
<keyword evidence="8" id="KW-1185">Reference proteome</keyword>
<evidence type="ECO:0000259" key="5">
    <source>
        <dbReference type="Pfam" id="PF04198"/>
    </source>
</evidence>
<keyword evidence="4" id="KW-0804">Transcription</keyword>
<dbReference type="RefSeq" id="WP_159267416.1">
    <property type="nucleotide sequence ID" value="NZ_CACSIK010000001.1"/>
</dbReference>
<evidence type="ECO:0000313" key="7">
    <source>
        <dbReference type="EMBL" id="CAA0084811.1"/>
    </source>
</evidence>
<evidence type="ECO:0000313" key="9">
    <source>
        <dbReference type="Proteomes" id="UP000439591"/>
    </source>
</evidence>
<sequence length="323" mass="35214">MDNKSSSELKRLEDAARAAWLYYVAKNTQDEIAQKLHVSRQSAQRLVALAVNEGLLRVRLEHPITECMELAQQLTARFDLYDCEIVPSDPATPNSSAGLAQCGAGIIERYLKSDTPKIIGFGTGRALKACVDELPVMQCSQHKIVSMVGNMMSDGSASAFDIVVTMANKVNARHYPMPLPVVAATLQEKKTLHNLSPVKSIFKLIEQADVRFVGIGQISEKSPLLLDGFINAEELNLVNDEGAKGEIISWLYDINGKLLSNDTNKRVLSAPLKSTLNKPIYGIAAGDDKVLAIHSALTGKLINSLVTNEHTARKILKISANSH</sequence>
<evidence type="ECO:0000256" key="4">
    <source>
        <dbReference type="ARBA" id="ARBA00023163"/>
    </source>
</evidence>
<evidence type="ECO:0000256" key="3">
    <source>
        <dbReference type="ARBA" id="ARBA00023125"/>
    </source>
</evidence>
<dbReference type="PANTHER" id="PTHR34294">
    <property type="entry name" value="TRANSCRIPTIONAL REGULATOR-RELATED"/>
    <property type="match status" value="1"/>
</dbReference>
<dbReference type="Gene3D" id="3.40.50.1360">
    <property type="match status" value="1"/>
</dbReference>
<accession>A0A5S9N780</accession>
<proteinExistence type="inferred from homology"/>
<comment type="similarity">
    <text evidence="1">Belongs to the SorC transcriptional regulatory family.</text>
</comment>
<dbReference type="EMBL" id="CACSIM010000001">
    <property type="protein sequence ID" value="CAA0081559.1"/>
    <property type="molecule type" value="Genomic_DNA"/>
</dbReference>
<evidence type="ECO:0000256" key="2">
    <source>
        <dbReference type="ARBA" id="ARBA00023015"/>
    </source>
</evidence>
<dbReference type="SUPFAM" id="SSF100950">
    <property type="entry name" value="NagB/RpiA/CoA transferase-like"/>
    <property type="match status" value="1"/>
</dbReference>
<dbReference type="AlphaFoldDB" id="A0A5S9N780"/>
<keyword evidence="3" id="KW-0238">DNA-binding</keyword>
<organism evidence="7 8">
    <name type="scientific">Zhongshania aliphaticivorans</name>
    <dbReference type="NCBI Taxonomy" id="1470434"/>
    <lineage>
        <taxon>Bacteria</taxon>
        <taxon>Pseudomonadati</taxon>
        <taxon>Pseudomonadota</taxon>
        <taxon>Gammaproteobacteria</taxon>
        <taxon>Cellvibrionales</taxon>
        <taxon>Spongiibacteraceae</taxon>
        <taxon>Zhongshania</taxon>
    </lineage>
</organism>
<protein>
    <submittedName>
        <fullName evidence="7">Transcriptional regulator LsrR</fullName>
    </submittedName>
</protein>
<dbReference type="InterPro" id="IPR051054">
    <property type="entry name" value="SorC_transcr_regulators"/>
</dbReference>
<dbReference type="InterPro" id="IPR036388">
    <property type="entry name" value="WH-like_DNA-bd_sf"/>
</dbReference>
<dbReference type="InterPro" id="IPR037171">
    <property type="entry name" value="NagB/RpiA_transferase-like"/>
</dbReference>
<dbReference type="GO" id="GO:0030246">
    <property type="term" value="F:carbohydrate binding"/>
    <property type="evidence" value="ECO:0007669"/>
    <property type="project" value="InterPro"/>
</dbReference>
<reference evidence="8 9" key="1">
    <citation type="submission" date="2019-11" db="EMBL/GenBank/DDBJ databases">
        <authorList>
            <person name="Holert J."/>
        </authorList>
    </citation>
    <scope>NUCLEOTIDE SEQUENCE [LARGE SCALE GENOMIC DNA]</scope>
    <source>
        <strain evidence="6">BC3_2A</strain>
        <strain evidence="7">SB11_1A</strain>
    </source>
</reference>
<feature type="domain" description="Sugar-binding" evidence="5">
    <location>
        <begin position="63"/>
        <end position="317"/>
    </location>
</feature>
<dbReference type="EMBL" id="CACSIK010000001">
    <property type="protein sequence ID" value="CAA0084811.1"/>
    <property type="molecule type" value="Genomic_DNA"/>
</dbReference>
<evidence type="ECO:0000313" key="6">
    <source>
        <dbReference type="EMBL" id="CAA0081559.1"/>
    </source>
</evidence>
<evidence type="ECO:0000256" key="1">
    <source>
        <dbReference type="ARBA" id="ARBA00010466"/>
    </source>
</evidence>
<dbReference type="OrthoDB" id="7065657at2"/>
<dbReference type="InterPro" id="IPR007324">
    <property type="entry name" value="Sugar-bd_dom_put"/>
</dbReference>
<dbReference type="GO" id="GO:0003677">
    <property type="term" value="F:DNA binding"/>
    <property type="evidence" value="ECO:0007669"/>
    <property type="project" value="UniProtKB-KW"/>
</dbReference>
<dbReference type="Proteomes" id="UP000435877">
    <property type="component" value="Unassembled WGS sequence"/>
</dbReference>
<gene>
    <name evidence="7" type="primary">lsrR</name>
    <name evidence="7" type="ORF">IHBHHGIJ_00748</name>
    <name evidence="6" type="ORF">KFEGEMFD_00402</name>
</gene>
<name>A0A5S9N780_9GAMM</name>
<dbReference type="Proteomes" id="UP000439591">
    <property type="component" value="Unassembled WGS sequence"/>
</dbReference>
<dbReference type="PANTHER" id="PTHR34294:SF1">
    <property type="entry name" value="TRANSCRIPTIONAL REGULATOR LSRR"/>
    <property type="match status" value="1"/>
</dbReference>
<dbReference type="Pfam" id="PF04198">
    <property type="entry name" value="Sugar-bind"/>
    <property type="match status" value="1"/>
</dbReference>
<dbReference type="Gene3D" id="1.10.10.10">
    <property type="entry name" value="Winged helix-like DNA-binding domain superfamily/Winged helix DNA-binding domain"/>
    <property type="match status" value="1"/>
</dbReference>
<keyword evidence="2" id="KW-0805">Transcription regulation</keyword>